<keyword evidence="4" id="KW-1185">Reference proteome</keyword>
<feature type="region of interest" description="Disordered" evidence="1">
    <location>
        <begin position="52"/>
        <end position="80"/>
    </location>
</feature>
<proteinExistence type="predicted"/>
<comment type="caution">
    <text evidence="3">The sequence shown here is derived from an EMBL/GenBank/DDBJ whole genome shotgun (WGS) entry which is preliminary data.</text>
</comment>
<evidence type="ECO:0000313" key="4">
    <source>
        <dbReference type="Proteomes" id="UP000005426"/>
    </source>
</evidence>
<name>G9P3I6_HYPAI</name>
<dbReference type="AlphaFoldDB" id="G9P3I6"/>
<sequence>MLDANPNGAEMKRGRVLYVLIFFLIFFCAVPYQLYCLTSSLGQSKSGTGAMNALHNTQHPSCHSGRRPEELFSKETMATP</sequence>
<keyword evidence="2" id="KW-0812">Transmembrane</keyword>
<dbReference type="EMBL" id="ABDG02000026">
    <property type="protein sequence ID" value="EHK42944.1"/>
    <property type="molecule type" value="Genomic_DNA"/>
</dbReference>
<gene>
    <name evidence="3" type="ORF">TRIATDRAFT_300945</name>
</gene>
<keyword evidence="2" id="KW-0472">Membrane</keyword>
<dbReference type="HOGENOM" id="CLU_2590076_0_0_1"/>
<feature type="transmembrane region" description="Helical" evidence="2">
    <location>
        <begin position="16"/>
        <end position="35"/>
    </location>
</feature>
<evidence type="ECO:0000256" key="2">
    <source>
        <dbReference type="SAM" id="Phobius"/>
    </source>
</evidence>
<protein>
    <submittedName>
        <fullName evidence="3">Uncharacterized protein</fullName>
    </submittedName>
</protein>
<organism evidence="3 4">
    <name type="scientific">Hypocrea atroviridis (strain ATCC 20476 / IMI 206040)</name>
    <name type="common">Trichoderma atroviride</name>
    <dbReference type="NCBI Taxonomy" id="452589"/>
    <lineage>
        <taxon>Eukaryota</taxon>
        <taxon>Fungi</taxon>
        <taxon>Dikarya</taxon>
        <taxon>Ascomycota</taxon>
        <taxon>Pezizomycotina</taxon>
        <taxon>Sordariomycetes</taxon>
        <taxon>Hypocreomycetidae</taxon>
        <taxon>Hypocreales</taxon>
        <taxon>Hypocreaceae</taxon>
        <taxon>Trichoderma</taxon>
    </lineage>
</organism>
<evidence type="ECO:0000256" key="1">
    <source>
        <dbReference type="SAM" id="MobiDB-lite"/>
    </source>
</evidence>
<evidence type="ECO:0000313" key="3">
    <source>
        <dbReference type="EMBL" id="EHK42944.1"/>
    </source>
</evidence>
<accession>G9P3I6</accession>
<reference evidence="3 4" key="1">
    <citation type="journal article" date="2011" name="Genome Biol.">
        <title>Comparative genome sequence analysis underscores mycoparasitism as the ancestral life style of Trichoderma.</title>
        <authorList>
            <person name="Kubicek C.P."/>
            <person name="Herrera-Estrella A."/>
            <person name="Seidl-Seiboth V."/>
            <person name="Martinez D.A."/>
            <person name="Druzhinina I.S."/>
            <person name="Thon M."/>
            <person name="Zeilinger S."/>
            <person name="Casas-Flores S."/>
            <person name="Horwitz B.A."/>
            <person name="Mukherjee P.K."/>
            <person name="Mukherjee M."/>
            <person name="Kredics L."/>
            <person name="Alcaraz L.D."/>
            <person name="Aerts A."/>
            <person name="Antal Z."/>
            <person name="Atanasova L."/>
            <person name="Cervantes-Badillo M.G."/>
            <person name="Challacombe J."/>
            <person name="Chertkov O."/>
            <person name="McCluskey K."/>
            <person name="Coulpier F."/>
            <person name="Deshpande N."/>
            <person name="von Doehren H."/>
            <person name="Ebbole D.J."/>
            <person name="Esquivel-Naranjo E.U."/>
            <person name="Fekete E."/>
            <person name="Flipphi M."/>
            <person name="Glaser F."/>
            <person name="Gomez-Rodriguez E.Y."/>
            <person name="Gruber S."/>
            <person name="Han C."/>
            <person name="Henrissat B."/>
            <person name="Hermosa R."/>
            <person name="Hernandez-Onate M."/>
            <person name="Karaffa L."/>
            <person name="Kosti I."/>
            <person name="Le Crom S."/>
            <person name="Lindquist E."/>
            <person name="Lucas S."/>
            <person name="Luebeck M."/>
            <person name="Luebeck P.S."/>
            <person name="Margeot A."/>
            <person name="Metz B."/>
            <person name="Misra M."/>
            <person name="Nevalainen H."/>
            <person name="Omann M."/>
            <person name="Packer N."/>
            <person name="Perrone G."/>
            <person name="Uresti-Rivera E.E."/>
            <person name="Salamov A."/>
            <person name="Schmoll M."/>
            <person name="Seiboth B."/>
            <person name="Shapiro H."/>
            <person name="Sukno S."/>
            <person name="Tamayo-Ramos J.A."/>
            <person name="Tisch D."/>
            <person name="Wiest A."/>
            <person name="Wilkinson H.H."/>
            <person name="Zhang M."/>
            <person name="Coutinho P.M."/>
            <person name="Kenerley C.M."/>
            <person name="Monte E."/>
            <person name="Baker S.E."/>
            <person name="Grigoriev I.V."/>
        </authorList>
    </citation>
    <scope>NUCLEOTIDE SEQUENCE [LARGE SCALE GENOMIC DNA]</scope>
    <source>
        <strain evidence="4">ATCC 20476 / IMI 206040</strain>
    </source>
</reference>
<dbReference type="Proteomes" id="UP000005426">
    <property type="component" value="Unassembled WGS sequence"/>
</dbReference>
<keyword evidence="2" id="KW-1133">Transmembrane helix</keyword>
<feature type="compositionally biased region" description="Polar residues" evidence="1">
    <location>
        <begin position="52"/>
        <end position="61"/>
    </location>
</feature>